<dbReference type="GO" id="GO:0019290">
    <property type="term" value="P:siderophore biosynthetic process"/>
    <property type="evidence" value="ECO:0007669"/>
    <property type="project" value="TreeGrafter"/>
</dbReference>
<protein>
    <submittedName>
        <fullName evidence="2">MbtH protein</fullName>
    </submittedName>
</protein>
<reference evidence="2 3" key="1">
    <citation type="submission" date="2020-08" db="EMBL/GenBank/DDBJ databases">
        <title>Genomic Encyclopedia of Type Strains, Phase III (KMG-III): the genomes of soil and plant-associated and newly described type strains.</title>
        <authorList>
            <person name="Whitman W."/>
        </authorList>
    </citation>
    <scope>NUCLEOTIDE SEQUENCE [LARGE SCALE GENOMIC DNA]</scope>
    <source>
        <strain evidence="2 3">CECT 8305</strain>
    </source>
</reference>
<dbReference type="Gene3D" id="3.90.820.10">
    <property type="entry name" value="Structural Genomics, Unknown Function 30-nov-00 1gh9 Mol_id"/>
    <property type="match status" value="1"/>
</dbReference>
<accession>A0A7W9QGF0</accession>
<dbReference type="InterPro" id="IPR005153">
    <property type="entry name" value="MbtH-like_dom"/>
</dbReference>
<gene>
    <name evidence="2" type="ORF">FHS42_006747</name>
</gene>
<dbReference type="InterPro" id="IPR037407">
    <property type="entry name" value="MLP_fam"/>
</dbReference>
<dbReference type="EMBL" id="JACHJL010000026">
    <property type="protein sequence ID" value="MBB5939651.1"/>
    <property type="molecule type" value="Genomic_DNA"/>
</dbReference>
<evidence type="ECO:0000313" key="3">
    <source>
        <dbReference type="Proteomes" id="UP000588098"/>
    </source>
</evidence>
<name>A0A7W9QGF0_9ACTN</name>
<sequence length="75" mass="8416">MSNPFEDTENGTYLVLVNDEGQHSLWPEFADVPAGWKIAHPADTHQACIAYIEENWTDLRPRSLVEAMNKATTTA</sequence>
<dbReference type="InterPro" id="IPR038020">
    <property type="entry name" value="MbtH-like_sf"/>
</dbReference>
<keyword evidence="3" id="KW-1185">Reference proteome</keyword>
<dbReference type="Pfam" id="PF03621">
    <property type="entry name" value="MbtH"/>
    <property type="match status" value="1"/>
</dbReference>
<dbReference type="GO" id="GO:0005829">
    <property type="term" value="C:cytosol"/>
    <property type="evidence" value="ECO:0007669"/>
    <property type="project" value="TreeGrafter"/>
</dbReference>
<dbReference type="PANTHER" id="PTHR38444:SF1">
    <property type="entry name" value="ENTEROBACTIN BIOSYNTHESIS PROTEIN YBDZ"/>
    <property type="match status" value="1"/>
</dbReference>
<dbReference type="Proteomes" id="UP000588098">
    <property type="component" value="Unassembled WGS sequence"/>
</dbReference>
<evidence type="ECO:0000313" key="2">
    <source>
        <dbReference type="EMBL" id="MBB5939651.1"/>
    </source>
</evidence>
<feature type="domain" description="MbtH-like" evidence="1">
    <location>
        <begin position="3"/>
        <end position="54"/>
    </location>
</feature>
<organism evidence="2 3">
    <name type="scientific">Streptomyces zagrosensis</name>
    <dbReference type="NCBI Taxonomy" id="1042984"/>
    <lineage>
        <taxon>Bacteria</taxon>
        <taxon>Bacillati</taxon>
        <taxon>Actinomycetota</taxon>
        <taxon>Actinomycetes</taxon>
        <taxon>Kitasatosporales</taxon>
        <taxon>Streptomycetaceae</taxon>
        <taxon>Streptomyces</taxon>
    </lineage>
</organism>
<proteinExistence type="predicted"/>
<dbReference type="AlphaFoldDB" id="A0A7W9QGF0"/>
<comment type="caution">
    <text evidence="2">The sequence shown here is derived from an EMBL/GenBank/DDBJ whole genome shotgun (WGS) entry which is preliminary data.</text>
</comment>
<dbReference type="PANTHER" id="PTHR38444">
    <property type="entry name" value="ENTEROBACTIN BIOSYNTHESIS PROTEIN YBDZ"/>
    <property type="match status" value="1"/>
</dbReference>
<dbReference type="RefSeq" id="WP_281392913.1">
    <property type="nucleotide sequence ID" value="NZ_JACHJL010000026.1"/>
</dbReference>
<dbReference type="SUPFAM" id="SSF160582">
    <property type="entry name" value="MbtH-like"/>
    <property type="match status" value="1"/>
</dbReference>
<dbReference type="SMART" id="SM00923">
    <property type="entry name" value="MbtH"/>
    <property type="match status" value="1"/>
</dbReference>
<evidence type="ECO:0000259" key="1">
    <source>
        <dbReference type="SMART" id="SM00923"/>
    </source>
</evidence>